<keyword evidence="3 9" id="KW-0547">Nucleotide-binding</keyword>
<comment type="similarity">
    <text evidence="1 9 10">Belongs to the DNA mismatch repair MutS family.</text>
</comment>
<dbReference type="InterPro" id="IPR036678">
    <property type="entry name" value="MutS_con_dom_sf"/>
</dbReference>
<dbReference type="PANTHER" id="PTHR11361:SF34">
    <property type="entry name" value="DNA MISMATCH REPAIR PROTEIN MSH1, MITOCHONDRIAL"/>
    <property type="match status" value="1"/>
</dbReference>
<accession>A0A4P7CU42</accession>
<dbReference type="InterPro" id="IPR045076">
    <property type="entry name" value="MutS"/>
</dbReference>
<dbReference type="InterPro" id="IPR036187">
    <property type="entry name" value="DNA_mismatch_repair_MutS_sf"/>
</dbReference>
<dbReference type="SUPFAM" id="SSF55271">
    <property type="entry name" value="DNA repair protein MutS, domain I"/>
    <property type="match status" value="1"/>
</dbReference>
<proteinExistence type="inferred from homology"/>
<protein>
    <recommendedName>
        <fullName evidence="2 9">DNA mismatch repair protein MutS</fullName>
    </recommendedName>
</protein>
<evidence type="ECO:0000256" key="7">
    <source>
        <dbReference type="ARBA" id="ARBA00023204"/>
    </source>
</evidence>
<dbReference type="InterPro" id="IPR005748">
    <property type="entry name" value="DNA_mismatch_repair_MutS"/>
</dbReference>
<dbReference type="Pfam" id="PF00488">
    <property type="entry name" value="MutS_V"/>
    <property type="match status" value="1"/>
</dbReference>
<dbReference type="Gene3D" id="1.10.1420.10">
    <property type="match status" value="2"/>
</dbReference>
<dbReference type="Pfam" id="PF05188">
    <property type="entry name" value="MutS_II"/>
    <property type="match status" value="1"/>
</dbReference>
<evidence type="ECO:0000256" key="8">
    <source>
        <dbReference type="ARBA" id="ARBA00024647"/>
    </source>
</evidence>
<evidence type="ECO:0000256" key="1">
    <source>
        <dbReference type="ARBA" id="ARBA00006271"/>
    </source>
</evidence>
<dbReference type="NCBIfam" id="TIGR01070">
    <property type="entry name" value="mutS1"/>
    <property type="match status" value="1"/>
</dbReference>
<dbReference type="InterPro" id="IPR007695">
    <property type="entry name" value="DNA_mismatch_repair_MutS-lik_N"/>
</dbReference>
<dbReference type="InterPro" id="IPR007861">
    <property type="entry name" value="DNA_mismatch_repair_MutS_clamp"/>
</dbReference>
<dbReference type="Gene3D" id="3.30.420.110">
    <property type="entry name" value="MutS, connector domain"/>
    <property type="match status" value="1"/>
</dbReference>
<sequence length="899" mass="97163">MATHTASASDTAQHTPMMQQYLRIKADHPGTLVFYRMGDFYELFFEDAEKAARLLDLTLTQRGASAGNPIKMAGVPHHAVEQYLAKLVKLGESVAICEQIGDPATSKGPVERKVMRVVTPGTLTDAALLSDKNDVYLMAVCPGHNRRGVTVNVGLAWLNLASGALRLAEVAPEQVAAAFERIRPAEILVAEMPAESSGWAPPTGTGVGSGAMTRVPAWHFDVASGKQRLCDQLDVASLDGFGAQALTSACGAAGALLLYAAATQGQQLRHVRSLKVEAESEYIGLDPATRRNLELTETLRGTESPTLCSLLDTCSTAMGSRLLRHWLHHPPRDAGIAQMRQQAIGALLEAPPPASVETLRGALRQIADVERITGRLALLSARPRDLSSLRDTFATLPVLREQIAAMGGASATLAHIVEALEPPVECADLLQRAVAPEPAAMVRDGGVMARGYDAELDELRDLSENCGQFLIDLEARERTRTGIGNLRVEYNKVHGFYIEVTRGQTDKVPDDYRRRQTLKNAERYITPELKAFEDKALSAQERALAREKALYDALLQSLLPFIPDCQRVAAALAELDLLAAFAERARALDWNAPEFSAAPGIEIEQGRHPVVEAQVEQFIANDCTLTAERKLLLITGPNMGGKSTFMRQNALIALLAYVGSYVPARRARFGPIDRIFTRIGAADDLAGGRSTFMVEMTEAAAILNDATPQSLVLMDEIGRGTSTFDGLALAWAIARHLLTSNGCHTLFATHYFELTQLPTEFAQAANVHLSAVEHGHGIVFLHAVSEGPANQSYGLQVAQLAGVPNPVIRAARKHLVYLEQLSAGQPTPQLDLFAAPAPSEDDDFDAQPYVEDAPAAADPGAALVAERLRALDPNELRPRDALDLLYELHELATAPDAKR</sequence>
<evidence type="ECO:0000256" key="6">
    <source>
        <dbReference type="ARBA" id="ARBA00023125"/>
    </source>
</evidence>
<keyword evidence="13" id="KW-1185">Reference proteome</keyword>
<dbReference type="Gene3D" id="3.40.50.300">
    <property type="entry name" value="P-loop containing nucleotide triphosphate hydrolases"/>
    <property type="match status" value="1"/>
</dbReference>
<evidence type="ECO:0000256" key="9">
    <source>
        <dbReference type="HAMAP-Rule" id="MF_00096"/>
    </source>
</evidence>
<dbReference type="PROSITE" id="PS00486">
    <property type="entry name" value="DNA_MISMATCH_REPAIR_2"/>
    <property type="match status" value="1"/>
</dbReference>
<dbReference type="InterPro" id="IPR027417">
    <property type="entry name" value="P-loop_NTPase"/>
</dbReference>
<dbReference type="GO" id="GO:0003684">
    <property type="term" value="F:damaged DNA binding"/>
    <property type="evidence" value="ECO:0007669"/>
    <property type="project" value="UniProtKB-UniRule"/>
</dbReference>
<dbReference type="InterPro" id="IPR016151">
    <property type="entry name" value="DNA_mismatch_repair_MutS_N"/>
</dbReference>
<dbReference type="InterPro" id="IPR000432">
    <property type="entry name" value="DNA_mismatch_repair_MutS_C"/>
</dbReference>
<dbReference type="Pfam" id="PF01624">
    <property type="entry name" value="MutS_I"/>
    <property type="match status" value="1"/>
</dbReference>
<dbReference type="Proteomes" id="UP000295727">
    <property type="component" value="Chromosome 1"/>
</dbReference>
<dbReference type="GO" id="GO:0005829">
    <property type="term" value="C:cytosol"/>
    <property type="evidence" value="ECO:0007669"/>
    <property type="project" value="TreeGrafter"/>
</dbReference>
<dbReference type="SMART" id="SM00534">
    <property type="entry name" value="MUTSac"/>
    <property type="match status" value="1"/>
</dbReference>
<dbReference type="PANTHER" id="PTHR11361">
    <property type="entry name" value="DNA MISMATCH REPAIR PROTEIN MUTS FAMILY MEMBER"/>
    <property type="match status" value="1"/>
</dbReference>
<dbReference type="InterPro" id="IPR007696">
    <property type="entry name" value="DNA_mismatch_repair_MutS_core"/>
</dbReference>
<dbReference type="FunFam" id="3.40.50.300:FF:000870">
    <property type="entry name" value="MutS protein homolog 4"/>
    <property type="match status" value="1"/>
</dbReference>
<feature type="binding site" evidence="9">
    <location>
        <begin position="636"/>
        <end position="643"/>
    </location>
    <ligand>
        <name>ATP</name>
        <dbReference type="ChEBI" id="CHEBI:30616"/>
    </ligand>
</feature>
<dbReference type="HAMAP" id="MF_00096">
    <property type="entry name" value="MutS"/>
    <property type="match status" value="1"/>
</dbReference>
<evidence type="ECO:0000259" key="11">
    <source>
        <dbReference type="PROSITE" id="PS00486"/>
    </source>
</evidence>
<evidence type="ECO:0000256" key="10">
    <source>
        <dbReference type="RuleBase" id="RU003756"/>
    </source>
</evidence>
<dbReference type="Gene3D" id="6.10.140.430">
    <property type="match status" value="1"/>
</dbReference>
<keyword evidence="4 9" id="KW-0227">DNA damage</keyword>
<dbReference type="FunFam" id="3.40.1170.10:FF:000001">
    <property type="entry name" value="DNA mismatch repair protein MutS"/>
    <property type="match status" value="1"/>
</dbReference>
<dbReference type="EMBL" id="CP038148">
    <property type="protein sequence ID" value="QBQ97784.1"/>
    <property type="molecule type" value="Genomic_DNA"/>
</dbReference>
<reference evidence="12 13" key="1">
    <citation type="submission" date="2019-03" db="EMBL/GenBank/DDBJ databases">
        <title>Paraburkholderia sp. 7MH5, isolated from subtropical forest soil.</title>
        <authorList>
            <person name="Gao Z.-H."/>
            <person name="Qiu L.-H."/>
        </authorList>
    </citation>
    <scope>NUCLEOTIDE SEQUENCE [LARGE SCALE GENOMIC DNA]</scope>
    <source>
        <strain evidence="12 13">7MH5</strain>
    </source>
</reference>
<dbReference type="OrthoDB" id="9802448at2"/>
<evidence type="ECO:0000256" key="3">
    <source>
        <dbReference type="ARBA" id="ARBA00022741"/>
    </source>
</evidence>
<dbReference type="Pfam" id="PF05192">
    <property type="entry name" value="MutS_III"/>
    <property type="match status" value="1"/>
</dbReference>
<evidence type="ECO:0000313" key="13">
    <source>
        <dbReference type="Proteomes" id="UP000295727"/>
    </source>
</evidence>
<gene>
    <name evidence="9 12" type="primary">mutS</name>
    <name evidence="12" type="ORF">E1956_11770</name>
</gene>
<dbReference type="SMART" id="SM00533">
    <property type="entry name" value="MUTSd"/>
    <property type="match status" value="1"/>
</dbReference>
<dbReference type="SUPFAM" id="SSF52540">
    <property type="entry name" value="P-loop containing nucleoside triphosphate hydrolases"/>
    <property type="match status" value="1"/>
</dbReference>
<dbReference type="GO" id="GO:0140664">
    <property type="term" value="F:ATP-dependent DNA damage sensor activity"/>
    <property type="evidence" value="ECO:0007669"/>
    <property type="project" value="InterPro"/>
</dbReference>
<dbReference type="SUPFAM" id="SSF48334">
    <property type="entry name" value="DNA repair protein MutS, domain III"/>
    <property type="match status" value="1"/>
</dbReference>
<dbReference type="AlphaFoldDB" id="A0A4P7CU42"/>
<dbReference type="InterPro" id="IPR007860">
    <property type="entry name" value="DNA_mmatch_repair_MutS_con_dom"/>
</dbReference>
<dbReference type="NCBIfam" id="NF003810">
    <property type="entry name" value="PRK05399.1"/>
    <property type="match status" value="1"/>
</dbReference>
<dbReference type="Gene3D" id="3.40.1170.10">
    <property type="entry name" value="DNA repair protein MutS, domain I"/>
    <property type="match status" value="1"/>
</dbReference>
<feature type="domain" description="DNA mismatch repair proteins mutS family" evidence="11">
    <location>
        <begin position="710"/>
        <end position="726"/>
    </location>
</feature>
<dbReference type="GO" id="GO:0005524">
    <property type="term" value="F:ATP binding"/>
    <property type="evidence" value="ECO:0007669"/>
    <property type="project" value="UniProtKB-UniRule"/>
</dbReference>
<organism evidence="12 13">
    <name type="scientific">Paraburkholderia pallida</name>
    <dbReference type="NCBI Taxonomy" id="2547399"/>
    <lineage>
        <taxon>Bacteria</taxon>
        <taxon>Pseudomonadati</taxon>
        <taxon>Pseudomonadota</taxon>
        <taxon>Betaproteobacteria</taxon>
        <taxon>Burkholderiales</taxon>
        <taxon>Burkholderiaceae</taxon>
        <taxon>Paraburkholderia</taxon>
    </lineage>
</organism>
<name>A0A4P7CU42_9BURK</name>
<dbReference type="GO" id="GO:0030983">
    <property type="term" value="F:mismatched DNA binding"/>
    <property type="evidence" value="ECO:0007669"/>
    <property type="project" value="InterPro"/>
</dbReference>
<dbReference type="Pfam" id="PF05190">
    <property type="entry name" value="MutS_IV"/>
    <property type="match status" value="1"/>
</dbReference>
<dbReference type="CDD" id="cd03284">
    <property type="entry name" value="ABC_MutS1"/>
    <property type="match status" value="1"/>
</dbReference>
<dbReference type="RefSeq" id="WP_134749027.1">
    <property type="nucleotide sequence ID" value="NZ_CP038148.1"/>
</dbReference>
<keyword evidence="5 9" id="KW-0067">ATP-binding</keyword>
<dbReference type="KEGG" id="ppai:E1956_11770"/>
<evidence type="ECO:0000256" key="5">
    <source>
        <dbReference type="ARBA" id="ARBA00022840"/>
    </source>
</evidence>
<dbReference type="PIRSF" id="PIRSF037677">
    <property type="entry name" value="DNA_mis_repair_Msh6"/>
    <property type="match status" value="1"/>
</dbReference>
<comment type="function">
    <text evidence="8 9">This protein is involved in the repair of mismatches in DNA. It is possible that it carries out the mismatch recognition step. This protein has a weak ATPase activity.</text>
</comment>
<keyword evidence="7 9" id="KW-0234">DNA repair</keyword>
<dbReference type="GO" id="GO:0006298">
    <property type="term" value="P:mismatch repair"/>
    <property type="evidence" value="ECO:0007669"/>
    <property type="project" value="UniProtKB-UniRule"/>
</dbReference>
<keyword evidence="6 9" id="KW-0238">DNA-binding</keyword>
<evidence type="ECO:0000256" key="2">
    <source>
        <dbReference type="ARBA" id="ARBA00021982"/>
    </source>
</evidence>
<evidence type="ECO:0000313" key="12">
    <source>
        <dbReference type="EMBL" id="QBQ97784.1"/>
    </source>
</evidence>
<dbReference type="InterPro" id="IPR017261">
    <property type="entry name" value="DNA_mismatch_repair_MutS/MSH"/>
</dbReference>
<evidence type="ECO:0000256" key="4">
    <source>
        <dbReference type="ARBA" id="ARBA00022763"/>
    </source>
</evidence>
<dbReference type="SUPFAM" id="SSF53150">
    <property type="entry name" value="DNA repair protein MutS, domain II"/>
    <property type="match status" value="1"/>
</dbReference>